<proteinExistence type="predicted"/>
<gene>
    <name evidence="1" type="ORF">ACKI1S_49975</name>
</gene>
<organism evidence="1 2">
    <name type="scientific">Streptomyces galilaeus</name>
    <dbReference type="NCBI Taxonomy" id="33899"/>
    <lineage>
        <taxon>Bacteria</taxon>
        <taxon>Bacillati</taxon>
        <taxon>Actinomycetota</taxon>
        <taxon>Actinomycetes</taxon>
        <taxon>Kitasatosporales</taxon>
        <taxon>Streptomycetaceae</taxon>
        <taxon>Streptomyces</taxon>
    </lineage>
</organism>
<evidence type="ECO:0000313" key="1">
    <source>
        <dbReference type="EMBL" id="MFM9654045.1"/>
    </source>
</evidence>
<name>A0ABW9J2B3_STRGJ</name>
<evidence type="ECO:0000313" key="2">
    <source>
        <dbReference type="Proteomes" id="UP001631993"/>
    </source>
</evidence>
<accession>A0ABW9J2B3</accession>
<keyword evidence="2" id="KW-1185">Reference proteome</keyword>
<sequence length="77" mass="7695">TVDVSGTLLTGAVVFGIGATINDACLLGSLGRLGEGELRLVVLPAGLVAGFFAADSTSIGKTRHIHDSILSVPSMTG</sequence>
<dbReference type="RefSeq" id="WP_409098292.1">
    <property type="nucleotide sequence ID" value="NZ_JBJVNE010000798.1"/>
</dbReference>
<feature type="non-terminal residue" evidence="1">
    <location>
        <position position="1"/>
    </location>
</feature>
<dbReference type="InterPro" id="IPR007272">
    <property type="entry name" value="Sulf_transp_TsuA/YedE"/>
</dbReference>
<feature type="non-terminal residue" evidence="1">
    <location>
        <position position="77"/>
    </location>
</feature>
<protein>
    <submittedName>
        <fullName evidence="1">YeeE/YedE thiosulfate transporter family protein</fullName>
    </submittedName>
</protein>
<dbReference type="Proteomes" id="UP001631993">
    <property type="component" value="Unassembled WGS sequence"/>
</dbReference>
<comment type="caution">
    <text evidence="1">The sequence shown here is derived from an EMBL/GenBank/DDBJ whole genome shotgun (WGS) entry which is preliminary data.</text>
</comment>
<reference evidence="1 2" key="1">
    <citation type="submission" date="2024-12" db="EMBL/GenBank/DDBJ databases">
        <title>Forecasting of Potato common scab and diversities of Pathogenic streptomyces spp. in china.</title>
        <authorList>
            <person name="Handique U."/>
            <person name="Wu J."/>
        </authorList>
    </citation>
    <scope>NUCLEOTIDE SEQUENCE [LARGE SCALE GENOMIC DNA]</scope>
    <source>
        <strain evidence="1 2">ZRIMU1585</strain>
    </source>
</reference>
<dbReference type="EMBL" id="JBJVNE010000798">
    <property type="protein sequence ID" value="MFM9654045.1"/>
    <property type="molecule type" value="Genomic_DNA"/>
</dbReference>
<dbReference type="Pfam" id="PF04143">
    <property type="entry name" value="Sulf_transp"/>
    <property type="match status" value="1"/>
</dbReference>